<name>A0A928WZC1_LEPEC</name>
<evidence type="ECO:0000313" key="2">
    <source>
        <dbReference type="EMBL" id="MBE9066097.1"/>
    </source>
</evidence>
<organism evidence="2 3">
    <name type="scientific">Leptolyngbya cf. ectocarpi LEGE 11479</name>
    <dbReference type="NCBI Taxonomy" id="1828722"/>
    <lineage>
        <taxon>Bacteria</taxon>
        <taxon>Bacillati</taxon>
        <taxon>Cyanobacteriota</taxon>
        <taxon>Cyanophyceae</taxon>
        <taxon>Leptolyngbyales</taxon>
        <taxon>Leptolyngbyaceae</taxon>
        <taxon>Leptolyngbya group</taxon>
        <taxon>Leptolyngbya</taxon>
    </lineage>
</organism>
<accession>A0A928WZC1</accession>
<dbReference type="EMBL" id="JADEXP010000028">
    <property type="protein sequence ID" value="MBE9066097.1"/>
    <property type="molecule type" value="Genomic_DNA"/>
</dbReference>
<reference evidence="2" key="1">
    <citation type="submission" date="2020-10" db="EMBL/GenBank/DDBJ databases">
        <authorList>
            <person name="Castelo-Branco R."/>
            <person name="Eusebio N."/>
            <person name="Adriana R."/>
            <person name="Vieira A."/>
            <person name="Brugerolle De Fraissinette N."/>
            <person name="Rezende De Castro R."/>
            <person name="Schneider M.P."/>
            <person name="Vasconcelos V."/>
            <person name="Leao P.N."/>
        </authorList>
    </citation>
    <scope>NUCLEOTIDE SEQUENCE</scope>
    <source>
        <strain evidence="2">LEGE 11479</strain>
    </source>
</reference>
<dbReference type="SUPFAM" id="SSF46689">
    <property type="entry name" value="Homeodomain-like"/>
    <property type="match status" value="1"/>
</dbReference>
<feature type="region of interest" description="Disordered" evidence="1">
    <location>
        <begin position="57"/>
        <end position="209"/>
    </location>
</feature>
<dbReference type="Proteomes" id="UP000615026">
    <property type="component" value="Unassembled WGS sequence"/>
</dbReference>
<sequence>MAPRKLSDADKRDVLEIYRQPGETTSTIAKRYSVSTSTISRILKTQLPDEEYRALIAQKRSGPSEKPVISAPKLTDEKSKPEKPVRRVRTRSRTKDDARKSQDDGQLVLLNEEDTEEKVTEEKVTEEKAPIPPPRKRDNVSAVTESRTGSDEHRQDDIEDAELDDEDLDDELDEDLDDLDSELDDDFGDDDEDEDDEDDDDDDGDASESGLLGTAVEIMPLSDAVFPRTCYLVVDRLSELITHPLKEFAELGDVPAEQESALTLPVFDNHRVARRFSRRNQRVIKVPDGQLITKATSYLQAKGITHLLIDGNIYSLLG</sequence>
<dbReference type="Gene3D" id="1.10.10.60">
    <property type="entry name" value="Homeodomain-like"/>
    <property type="match status" value="1"/>
</dbReference>
<dbReference type="RefSeq" id="WP_193991590.1">
    <property type="nucleotide sequence ID" value="NZ_JADEXP010000028.1"/>
</dbReference>
<dbReference type="InterPro" id="IPR009057">
    <property type="entry name" value="Homeodomain-like_sf"/>
</dbReference>
<keyword evidence="3" id="KW-1185">Reference proteome</keyword>
<feature type="compositionally biased region" description="Basic and acidic residues" evidence="1">
    <location>
        <begin position="74"/>
        <end position="85"/>
    </location>
</feature>
<comment type="caution">
    <text evidence="2">The sequence shown here is derived from an EMBL/GenBank/DDBJ whole genome shotgun (WGS) entry which is preliminary data.</text>
</comment>
<feature type="compositionally biased region" description="Basic and acidic residues" evidence="1">
    <location>
        <begin position="117"/>
        <end position="139"/>
    </location>
</feature>
<evidence type="ECO:0000313" key="3">
    <source>
        <dbReference type="Proteomes" id="UP000615026"/>
    </source>
</evidence>
<feature type="compositionally biased region" description="Basic and acidic residues" evidence="1">
    <location>
        <begin position="93"/>
        <end position="103"/>
    </location>
</feature>
<gene>
    <name evidence="2" type="ORF">IQ260_05480</name>
</gene>
<protein>
    <submittedName>
        <fullName evidence="2">Transposase</fullName>
    </submittedName>
</protein>
<dbReference type="AlphaFoldDB" id="A0A928WZC1"/>
<feature type="compositionally biased region" description="Acidic residues" evidence="1">
    <location>
        <begin position="157"/>
        <end position="206"/>
    </location>
</feature>
<proteinExistence type="predicted"/>
<evidence type="ECO:0000256" key="1">
    <source>
        <dbReference type="SAM" id="MobiDB-lite"/>
    </source>
</evidence>